<organism evidence="1 2">
    <name type="scientific">Kribbella yunnanensis</name>
    <dbReference type="NCBI Taxonomy" id="190194"/>
    <lineage>
        <taxon>Bacteria</taxon>
        <taxon>Bacillati</taxon>
        <taxon>Actinomycetota</taxon>
        <taxon>Actinomycetes</taxon>
        <taxon>Propionibacteriales</taxon>
        <taxon>Kribbellaceae</taxon>
        <taxon>Kribbella</taxon>
    </lineage>
</organism>
<dbReference type="EMBL" id="BAAANF010000020">
    <property type="protein sequence ID" value="GAA1705547.1"/>
    <property type="molecule type" value="Genomic_DNA"/>
</dbReference>
<name>A0ABN2IIN6_9ACTN</name>
<protein>
    <submittedName>
        <fullName evidence="1">Uncharacterized protein</fullName>
    </submittedName>
</protein>
<comment type="caution">
    <text evidence="1">The sequence shown here is derived from an EMBL/GenBank/DDBJ whole genome shotgun (WGS) entry which is preliminary data.</text>
</comment>
<dbReference type="RefSeq" id="WP_344159534.1">
    <property type="nucleotide sequence ID" value="NZ_BAAANF010000020.1"/>
</dbReference>
<evidence type="ECO:0000313" key="1">
    <source>
        <dbReference type="EMBL" id="GAA1705547.1"/>
    </source>
</evidence>
<accession>A0ABN2IIN6</accession>
<reference evidence="1 2" key="1">
    <citation type="journal article" date="2019" name="Int. J. Syst. Evol. Microbiol.">
        <title>The Global Catalogue of Microorganisms (GCM) 10K type strain sequencing project: providing services to taxonomists for standard genome sequencing and annotation.</title>
        <authorList>
            <consortium name="The Broad Institute Genomics Platform"/>
            <consortium name="The Broad Institute Genome Sequencing Center for Infectious Disease"/>
            <person name="Wu L."/>
            <person name="Ma J."/>
        </authorList>
    </citation>
    <scope>NUCLEOTIDE SEQUENCE [LARGE SCALE GENOMIC DNA]</scope>
    <source>
        <strain evidence="1 2">JCM 14307</strain>
    </source>
</reference>
<dbReference type="Proteomes" id="UP001500280">
    <property type="component" value="Unassembled WGS sequence"/>
</dbReference>
<keyword evidence="2" id="KW-1185">Reference proteome</keyword>
<evidence type="ECO:0000313" key="2">
    <source>
        <dbReference type="Proteomes" id="UP001500280"/>
    </source>
</evidence>
<gene>
    <name evidence="1" type="ORF">GCM10009745_61540</name>
</gene>
<proteinExistence type="predicted"/>
<sequence length="185" mass="20638">MKTQQRSFEDDERAMADLAEVSDWTAVWGPAGAGPEAIRERVLRITAATGWRPWAPGNIDPERFTWGLVTPRETVMLLLPDAVLPESPRSGWSAYEIGPGELAAAEEGLDEHWPAEIERGRRHWGAPVYVGPGSDPRVPPEWRDRRRHLAVWLRPGAEFHLYATQPTVDTPQAGFGYSVYASEVA</sequence>